<dbReference type="InterPro" id="IPR015919">
    <property type="entry name" value="Cadherin-like_sf"/>
</dbReference>
<dbReference type="InterPro" id="IPR013783">
    <property type="entry name" value="Ig-like_fold"/>
</dbReference>
<dbReference type="Gene3D" id="2.60.40.10">
    <property type="entry name" value="Immunoglobulins"/>
    <property type="match status" value="3"/>
</dbReference>
<organism evidence="2">
    <name type="scientific">marine metagenome</name>
    <dbReference type="NCBI Taxonomy" id="408172"/>
    <lineage>
        <taxon>unclassified sequences</taxon>
        <taxon>metagenomes</taxon>
        <taxon>ecological metagenomes</taxon>
    </lineage>
</organism>
<name>A0A382PUB3_9ZZZZ</name>
<evidence type="ECO:0000313" key="2">
    <source>
        <dbReference type="EMBL" id="SVC76447.1"/>
    </source>
</evidence>
<feature type="non-terminal residue" evidence="2">
    <location>
        <position position="192"/>
    </location>
</feature>
<accession>A0A382PUB3</accession>
<dbReference type="InterPro" id="IPR006644">
    <property type="entry name" value="Cadg"/>
</dbReference>
<dbReference type="GO" id="GO:0005509">
    <property type="term" value="F:calcium ion binding"/>
    <property type="evidence" value="ECO:0007669"/>
    <property type="project" value="InterPro"/>
</dbReference>
<dbReference type="Pfam" id="PF05345">
    <property type="entry name" value="He_PIG"/>
    <property type="match status" value="2"/>
</dbReference>
<feature type="domain" description="Cadherin" evidence="1">
    <location>
        <begin position="75"/>
        <end position="146"/>
    </location>
</feature>
<gene>
    <name evidence="2" type="ORF">METZ01_LOCUS329301</name>
</gene>
<proteinExistence type="predicted"/>
<protein>
    <recommendedName>
        <fullName evidence="1">Cadherin domain-containing protein</fullName>
    </recommendedName>
</protein>
<dbReference type="InterPro" id="IPR002126">
    <property type="entry name" value="Cadherin-like_dom"/>
</dbReference>
<dbReference type="EMBL" id="UINC01109551">
    <property type="protein sequence ID" value="SVC76447.1"/>
    <property type="molecule type" value="Genomic_DNA"/>
</dbReference>
<dbReference type="GO" id="GO:0007156">
    <property type="term" value="P:homophilic cell adhesion via plasma membrane adhesion molecules"/>
    <property type="evidence" value="ECO:0007669"/>
    <property type="project" value="InterPro"/>
</dbReference>
<sequence>MSISASTGAVSGTPLNADVGSSTITVTVTDAAGASASDTFVLTVDNTNDAPTSTSGIADTSVNEDGSLYVVGVFTDVDVGDSLSYSMSGAPSTLSIDTSTGAISGTPLNDDVGAHTITVTATDVAGATGDDVFVLTVVNTNDAPTVTSPIADASIDEDASYSLAVSSAITDVDVGDTLAYSMSGAPSSLSID</sequence>
<dbReference type="GO" id="GO:0016020">
    <property type="term" value="C:membrane"/>
    <property type="evidence" value="ECO:0007669"/>
    <property type="project" value="InterPro"/>
</dbReference>
<dbReference type="SUPFAM" id="SSF49313">
    <property type="entry name" value="Cadherin-like"/>
    <property type="match status" value="2"/>
</dbReference>
<dbReference type="PROSITE" id="PS50268">
    <property type="entry name" value="CADHERIN_2"/>
    <property type="match status" value="1"/>
</dbReference>
<evidence type="ECO:0000259" key="1">
    <source>
        <dbReference type="PROSITE" id="PS50268"/>
    </source>
</evidence>
<reference evidence="2" key="1">
    <citation type="submission" date="2018-05" db="EMBL/GenBank/DDBJ databases">
        <authorList>
            <person name="Lanie J.A."/>
            <person name="Ng W.-L."/>
            <person name="Kazmierczak K.M."/>
            <person name="Andrzejewski T.M."/>
            <person name="Davidsen T.M."/>
            <person name="Wayne K.J."/>
            <person name="Tettelin H."/>
            <person name="Glass J.I."/>
            <person name="Rusch D."/>
            <person name="Podicherti R."/>
            <person name="Tsui H.-C.T."/>
            <person name="Winkler M.E."/>
        </authorList>
    </citation>
    <scope>NUCLEOTIDE SEQUENCE</scope>
</reference>
<dbReference type="AlphaFoldDB" id="A0A382PUB3"/>
<dbReference type="SMART" id="SM00736">
    <property type="entry name" value="CADG"/>
    <property type="match status" value="1"/>
</dbReference>